<proteinExistence type="inferred from homology"/>
<evidence type="ECO:0000313" key="11">
    <source>
        <dbReference type="Proteomes" id="UP001551675"/>
    </source>
</evidence>
<feature type="transmembrane region" description="Helical" evidence="8">
    <location>
        <begin position="237"/>
        <end position="255"/>
    </location>
</feature>
<keyword evidence="2 8" id="KW-0813">Transport</keyword>
<evidence type="ECO:0000256" key="3">
    <source>
        <dbReference type="ARBA" id="ARBA00022475"/>
    </source>
</evidence>
<evidence type="ECO:0000259" key="9">
    <source>
        <dbReference type="PROSITE" id="PS50928"/>
    </source>
</evidence>
<dbReference type="InterPro" id="IPR000515">
    <property type="entry name" value="MetI-like"/>
</dbReference>
<dbReference type="InterPro" id="IPR035906">
    <property type="entry name" value="MetI-like_sf"/>
</dbReference>
<dbReference type="PROSITE" id="PS50928">
    <property type="entry name" value="ABC_TM1"/>
    <property type="match status" value="1"/>
</dbReference>
<organism evidence="10 11">
    <name type="scientific">Microtetraspora glauca</name>
    <dbReference type="NCBI Taxonomy" id="1996"/>
    <lineage>
        <taxon>Bacteria</taxon>
        <taxon>Bacillati</taxon>
        <taxon>Actinomycetota</taxon>
        <taxon>Actinomycetes</taxon>
        <taxon>Streptosporangiales</taxon>
        <taxon>Streptosporangiaceae</taxon>
        <taxon>Microtetraspora</taxon>
    </lineage>
</organism>
<sequence length="268" mass="28214">MRSLSEAIYRTVAGILVVCSYLFLLAPLLVVFVISFGASPTMEFPPKDWSLRWYADLAGNGEFIEGLRVSLLLGLVVTVVSLVAGVTAALALTRHRFGGRDAVIGLFTSPLLLPSVVLGLALLLVLGPVGLVGTYPGLVVAHLSLTIPYVVRTVMMSLNAVDPSCEQAARTLGAGPVTTFRRITLPLITPGLVAGAALSFIISFDEAVVSLFVVGTGRTTLPVVVFRYVSNNTDPQVAALSVVLIVFSLAAVALIERALGLKRVLSKA</sequence>
<evidence type="ECO:0000256" key="7">
    <source>
        <dbReference type="ARBA" id="ARBA00023136"/>
    </source>
</evidence>
<reference evidence="10 11" key="1">
    <citation type="submission" date="2024-06" db="EMBL/GenBank/DDBJ databases">
        <title>The Natural Products Discovery Center: Release of the First 8490 Sequenced Strains for Exploring Actinobacteria Biosynthetic Diversity.</title>
        <authorList>
            <person name="Kalkreuter E."/>
            <person name="Kautsar S.A."/>
            <person name="Yang D."/>
            <person name="Bader C.D."/>
            <person name="Teijaro C.N."/>
            <person name="Fluegel L."/>
            <person name="Davis C.M."/>
            <person name="Simpson J.R."/>
            <person name="Lauterbach L."/>
            <person name="Steele A.D."/>
            <person name="Gui C."/>
            <person name="Meng S."/>
            <person name="Li G."/>
            <person name="Viehrig K."/>
            <person name="Ye F."/>
            <person name="Su P."/>
            <person name="Kiefer A.F."/>
            <person name="Nichols A."/>
            <person name="Cepeda A.J."/>
            <person name="Yan W."/>
            <person name="Fan B."/>
            <person name="Jiang Y."/>
            <person name="Adhikari A."/>
            <person name="Zheng C.-J."/>
            <person name="Schuster L."/>
            <person name="Cowan T.M."/>
            <person name="Smanski M.J."/>
            <person name="Chevrette M.G."/>
            <person name="De Carvalho L.P.S."/>
            <person name="Shen B."/>
        </authorList>
    </citation>
    <scope>NUCLEOTIDE SEQUENCE [LARGE SCALE GENOMIC DNA]</scope>
    <source>
        <strain evidence="10 11">NPDC050100</strain>
    </source>
</reference>
<keyword evidence="3" id="KW-1003">Cell membrane</keyword>
<evidence type="ECO:0000256" key="4">
    <source>
        <dbReference type="ARBA" id="ARBA00022519"/>
    </source>
</evidence>
<feature type="transmembrane region" description="Helical" evidence="8">
    <location>
        <begin position="12"/>
        <end position="38"/>
    </location>
</feature>
<keyword evidence="5 8" id="KW-0812">Transmembrane</keyword>
<keyword evidence="6 8" id="KW-1133">Transmembrane helix</keyword>
<feature type="transmembrane region" description="Helical" evidence="8">
    <location>
        <begin position="191"/>
        <end position="217"/>
    </location>
</feature>
<comment type="subcellular location">
    <subcellularLocation>
        <location evidence="1">Cell inner membrane</location>
        <topology evidence="1">Multi-pass membrane protein</topology>
    </subcellularLocation>
    <subcellularLocation>
        <location evidence="8">Cell membrane</location>
        <topology evidence="8">Multi-pass membrane protein</topology>
    </subcellularLocation>
</comment>
<feature type="transmembrane region" description="Helical" evidence="8">
    <location>
        <begin position="71"/>
        <end position="92"/>
    </location>
</feature>
<evidence type="ECO:0000256" key="8">
    <source>
        <dbReference type="RuleBase" id="RU363032"/>
    </source>
</evidence>
<gene>
    <name evidence="10" type="ORF">AB0I59_25795</name>
</gene>
<protein>
    <submittedName>
        <fullName evidence="10">ABC transporter permease</fullName>
    </submittedName>
</protein>
<evidence type="ECO:0000256" key="6">
    <source>
        <dbReference type="ARBA" id="ARBA00022989"/>
    </source>
</evidence>
<dbReference type="EMBL" id="JBFALK010000015">
    <property type="protein sequence ID" value="MEV0972031.1"/>
    <property type="molecule type" value="Genomic_DNA"/>
</dbReference>
<evidence type="ECO:0000313" key="10">
    <source>
        <dbReference type="EMBL" id="MEV0972031.1"/>
    </source>
</evidence>
<dbReference type="PANTHER" id="PTHR43357">
    <property type="entry name" value="INNER MEMBRANE ABC TRANSPORTER PERMEASE PROTEIN YDCV"/>
    <property type="match status" value="1"/>
</dbReference>
<feature type="transmembrane region" description="Helical" evidence="8">
    <location>
        <begin position="132"/>
        <end position="151"/>
    </location>
</feature>
<keyword evidence="7 8" id="KW-0472">Membrane</keyword>
<dbReference type="Gene3D" id="1.10.3720.10">
    <property type="entry name" value="MetI-like"/>
    <property type="match status" value="1"/>
</dbReference>
<evidence type="ECO:0000256" key="1">
    <source>
        <dbReference type="ARBA" id="ARBA00004429"/>
    </source>
</evidence>
<comment type="caution">
    <text evidence="10">The sequence shown here is derived from an EMBL/GenBank/DDBJ whole genome shotgun (WGS) entry which is preliminary data.</text>
</comment>
<evidence type="ECO:0000256" key="2">
    <source>
        <dbReference type="ARBA" id="ARBA00022448"/>
    </source>
</evidence>
<dbReference type="Proteomes" id="UP001551675">
    <property type="component" value="Unassembled WGS sequence"/>
</dbReference>
<evidence type="ECO:0000256" key="5">
    <source>
        <dbReference type="ARBA" id="ARBA00022692"/>
    </source>
</evidence>
<dbReference type="RefSeq" id="WP_061254328.1">
    <property type="nucleotide sequence ID" value="NZ_JBFALK010000015.1"/>
</dbReference>
<accession>A0ABV3GKU5</accession>
<dbReference type="PANTHER" id="PTHR43357:SF4">
    <property type="entry name" value="INNER MEMBRANE ABC TRANSPORTER PERMEASE PROTEIN YDCV"/>
    <property type="match status" value="1"/>
</dbReference>
<keyword evidence="11" id="KW-1185">Reference proteome</keyword>
<feature type="transmembrane region" description="Helical" evidence="8">
    <location>
        <begin position="104"/>
        <end position="126"/>
    </location>
</feature>
<dbReference type="SUPFAM" id="SSF161098">
    <property type="entry name" value="MetI-like"/>
    <property type="match status" value="1"/>
</dbReference>
<dbReference type="CDD" id="cd06261">
    <property type="entry name" value="TM_PBP2"/>
    <property type="match status" value="1"/>
</dbReference>
<comment type="similarity">
    <text evidence="8">Belongs to the binding-protein-dependent transport system permease family.</text>
</comment>
<feature type="domain" description="ABC transmembrane type-1" evidence="9">
    <location>
        <begin position="67"/>
        <end position="255"/>
    </location>
</feature>
<name>A0ABV3GKU5_MICGL</name>
<dbReference type="Pfam" id="PF00528">
    <property type="entry name" value="BPD_transp_1"/>
    <property type="match status" value="1"/>
</dbReference>
<keyword evidence="4" id="KW-0997">Cell inner membrane</keyword>